<dbReference type="InterPro" id="IPR012675">
    <property type="entry name" value="Beta-grasp_dom_sf"/>
</dbReference>
<dbReference type="UniPathway" id="UPA00344"/>
<proteinExistence type="predicted"/>
<comment type="caution">
    <text evidence="2">The sequence shown here is derived from an EMBL/GenBank/DDBJ whole genome shotgun (WGS) entry which is preliminary data.</text>
</comment>
<dbReference type="GO" id="GO:1990133">
    <property type="term" value="C:molybdopterin adenylyltransferase complex"/>
    <property type="evidence" value="ECO:0007669"/>
    <property type="project" value="TreeGrafter"/>
</dbReference>
<dbReference type="InterPro" id="IPR044672">
    <property type="entry name" value="MOCS2A"/>
</dbReference>
<dbReference type="GO" id="GO:0006777">
    <property type="term" value="P:Mo-molybdopterin cofactor biosynthetic process"/>
    <property type="evidence" value="ECO:0007669"/>
    <property type="project" value="InterPro"/>
</dbReference>
<dbReference type="PANTHER" id="PTHR33359">
    <property type="entry name" value="MOLYBDOPTERIN SYNTHASE SULFUR CARRIER SUBUNIT"/>
    <property type="match status" value="1"/>
</dbReference>
<dbReference type="EMBL" id="BARS01052694">
    <property type="protein sequence ID" value="GAG44801.1"/>
    <property type="molecule type" value="Genomic_DNA"/>
</dbReference>
<dbReference type="SUPFAM" id="SSF54285">
    <property type="entry name" value="MoaD/ThiS"/>
    <property type="match status" value="1"/>
</dbReference>
<evidence type="ECO:0000313" key="2">
    <source>
        <dbReference type="EMBL" id="GAG44801.1"/>
    </source>
</evidence>
<name>X0Z8D7_9ZZZZ</name>
<dbReference type="CDD" id="cd00754">
    <property type="entry name" value="Ubl_MoaD"/>
    <property type="match status" value="1"/>
</dbReference>
<feature type="non-terminal residue" evidence="2">
    <location>
        <position position="1"/>
    </location>
</feature>
<sequence length="70" mass="7632">GRRELNLEVREGLTVGELYHDLRARFPRLADYGGSLLFTVNAEYVPADHALHDGDEVALIPPVSGGAHAH</sequence>
<dbReference type="AlphaFoldDB" id="X0Z8D7"/>
<keyword evidence="1" id="KW-0547">Nucleotide-binding</keyword>
<dbReference type="Pfam" id="PF02597">
    <property type="entry name" value="ThiS"/>
    <property type="match status" value="1"/>
</dbReference>
<reference evidence="2" key="1">
    <citation type="journal article" date="2014" name="Front. Microbiol.">
        <title>High frequency of phylogenetically diverse reductive dehalogenase-homologous genes in deep subseafloor sedimentary metagenomes.</title>
        <authorList>
            <person name="Kawai M."/>
            <person name="Futagami T."/>
            <person name="Toyoda A."/>
            <person name="Takaki Y."/>
            <person name="Nishi S."/>
            <person name="Hori S."/>
            <person name="Arai W."/>
            <person name="Tsubouchi T."/>
            <person name="Morono Y."/>
            <person name="Uchiyama I."/>
            <person name="Ito T."/>
            <person name="Fujiyama A."/>
            <person name="Inagaki F."/>
            <person name="Takami H."/>
        </authorList>
    </citation>
    <scope>NUCLEOTIDE SEQUENCE</scope>
    <source>
        <strain evidence="2">Expedition CK06-06</strain>
    </source>
</reference>
<dbReference type="InterPro" id="IPR003749">
    <property type="entry name" value="ThiS/MoaD-like"/>
</dbReference>
<gene>
    <name evidence="2" type="ORF">S01H1_78308</name>
</gene>
<evidence type="ECO:0008006" key="3">
    <source>
        <dbReference type="Google" id="ProtNLM"/>
    </source>
</evidence>
<dbReference type="GO" id="GO:0000166">
    <property type="term" value="F:nucleotide binding"/>
    <property type="evidence" value="ECO:0007669"/>
    <property type="project" value="UniProtKB-KW"/>
</dbReference>
<dbReference type="Gene3D" id="3.10.20.30">
    <property type="match status" value="1"/>
</dbReference>
<protein>
    <recommendedName>
        <fullName evidence="3">Molybdopterin synthase sulfur carrier subunit</fullName>
    </recommendedName>
</protein>
<evidence type="ECO:0000256" key="1">
    <source>
        <dbReference type="ARBA" id="ARBA00022741"/>
    </source>
</evidence>
<organism evidence="2">
    <name type="scientific">marine sediment metagenome</name>
    <dbReference type="NCBI Taxonomy" id="412755"/>
    <lineage>
        <taxon>unclassified sequences</taxon>
        <taxon>metagenomes</taxon>
        <taxon>ecological metagenomes</taxon>
    </lineage>
</organism>
<dbReference type="PANTHER" id="PTHR33359:SF1">
    <property type="entry name" value="MOLYBDOPTERIN SYNTHASE SULFUR CARRIER SUBUNIT"/>
    <property type="match status" value="1"/>
</dbReference>
<accession>X0Z8D7</accession>
<dbReference type="InterPro" id="IPR016155">
    <property type="entry name" value="Mopterin_synth/thiamin_S_b"/>
</dbReference>